<dbReference type="InterPro" id="IPR029055">
    <property type="entry name" value="Ntn_hydrolases_N"/>
</dbReference>
<name>A0A2Z6IN57_ACIFI</name>
<dbReference type="SUPFAM" id="SSF56235">
    <property type="entry name" value="N-terminal nucleophile aminohydrolases (Ntn hydrolases)"/>
    <property type="match status" value="1"/>
</dbReference>
<dbReference type="AlphaFoldDB" id="A0A2Z6IN57"/>
<accession>A0A2Z6IN57</accession>
<reference evidence="1 2" key="1">
    <citation type="journal article" date="2018" name="Microbiol. Resour. Announc.">
        <title>Complete Genome Sequence of Acidithiobacillus ferridurans JCM 18981.</title>
        <authorList>
            <person name="Miyauchi T."/>
            <person name="Kouzuma A."/>
            <person name="Abe T."/>
            <person name="Watanabe K."/>
        </authorList>
    </citation>
    <scope>NUCLEOTIDE SEQUENCE [LARGE SCALE GENOMIC DNA]</scope>
    <source>
        <strain evidence="2">ATCC 33020 / DSM 29468 / JCM 18981 / 11Fe</strain>
    </source>
</reference>
<proteinExistence type="predicted"/>
<keyword evidence="2" id="KW-1185">Reference proteome</keyword>
<evidence type="ECO:0000313" key="2">
    <source>
        <dbReference type="Proteomes" id="UP000280188"/>
    </source>
</evidence>
<dbReference type="Proteomes" id="UP000280188">
    <property type="component" value="Chromosome"/>
</dbReference>
<sequence length="232" mass="25854">MNPGRWRTCSPSPPHGGRRELARLIPSPAVGHHPSDEISALLAAARARHYGEFRASFTEFGVPGQNLLCAGSRGTSSRFSLRPSRRGRRRAITTNCAIPRTRAPTGWGSSGRLDTWDDDYRPDSAAAATFEILLYYLVPALYTDERRQASALLGQWGFLTKYLIPDLEALSPTRRARLFRQVLRKTARRAGRYAVWGDMHRLGAAHWLGGLPFWARPSAWPDSPRTVPGKPP</sequence>
<dbReference type="InterPro" id="IPR002692">
    <property type="entry name" value="S45"/>
</dbReference>
<dbReference type="Gene3D" id="3.60.20.10">
    <property type="entry name" value="Glutamine Phosphoribosylpyrophosphate, subunit 1, domain 1"/>
    <property type="match status" value="1"/>
</dbReference>
<dbReference type="EMBL" id="AP018795">
    <property type="protein sequence ID" value="BBF65825.1"/>
    <property type="molecule type" value="Genomic_DNA"/>
</dbReference>
<organism evidence="1 2">
    <name type="scientific">Acidithiobacillus ferridurans</name>
    <dbReference type="NCBI Taxonomy" id="1232575"/>
    <lineage>
        <taxon>Bacteria</taxon>
        <taxon>Pseudomonadati</taxon>
        <taxon>Pseudomonadota</taxon>
        <taxon>Acidithiobacillia</taxon>
        <taxon>Acidithiobacillales</taxon>
        <taxon>Acidithiobacillaceae</taxon>
        <taxon>Acidithiobacillus</taxon>
    </lineage>
</organism>
<dbReference type="GO" id="GO:0016787">
    <property type="term" value="F:hydrolase activity"/>
    <property type="evidence" value="ECO:0007669"/>
    <property type="project" value="InterPro"/>
</dbReference>
<gene>
    <name evidence="1" type="ORF">AFERRID_20430</name>
</gene>
<dbReference type="GO" id="GO:0017000">
    <property type="term" value="P:antibiotic biosynthetic process"/>
    <property type="evidence" value="ECO:0007669"/>
    <property type="project" value="InterPro"/>
</dbReference>
<dbReference type="KEGG" id="afj:AFERRID_20430"/>
<dbReference type="Pfam" id="PF01804">
    <property type="entry name" value="Penicil_amidase"/>
    <property type="match status" value="1"/>
</dbReference>
<protein>
    <submittedName>
        <fullName evidence="1">Uncharacterized protein</fullName>
    </submittedName>
</protein>
<evidence type="ECO:0000313" key="1">
    <source>
        <dbReference type="EMBL" id="BBF65825.1"/>
    </source>
</evidence>